<keyword evidence="1" id="KW-0732">Signal</keyword>
<evidence type="ECO:0008006" key="4">
    <source>
        <dbReference type="Google" id="ProtNLM"/>
    </source>
</evidence>
<comment type="caution">
    <text evidence="2">The sequence shown here is derived from an EMBL/GenBank/DDBJ whole genome shotgun (WGS) entry which is preliminary data.</text>
</comment>
<dbReference type="OrthoDB" id="4726400at2"/>
<organism evidence="2 3">
    <name type="scientific">Mycobacterium gordonae</name>
    <dbReference type="NCBI Taxonomy" id="1778"/>
    <lineage>
        <taxon>Bacteria</taxon>
        <taxon>Bacillati</taxon>
        <taxon>Actinomycetota</taxon>
        <taxon>Actinomycetes</taxon>
        <taxon>Mycobacteriales</taxon>
        <taxon>Mycobacteriaceae</taxon>
        <taxon>Mycobacterium</taxon>
    </lineage>
</organism>
<evidence type="ECO:0000313" key="2">
    <source>
        <dbReference type="EMBL" id="KQH77405.1"/>
    </source>
</evidence>
<dbReference type="EMBL" id="LKTM01000318">
    <property type="protein sequence ID" value="KQH77405.1"/>
    <property type="molecule type" value="Genomic_DNA"/>
</dbReference>
<reference evidence="2 3" key="1">
    <citation type="submission" date="2015-10" db="EMBL/GenBank/DDBJ databases">
        <title>Mycobacterium gordonae draft genome assembly.</title>
        <authorList>
            <person name="Ustinova V."/>
            <person name="Smirnova T."/>
            <person name="Blagodatskikh K."/>
            <person name="Varlamov D."/>
            <person name="Larionova E."/>
            <person name="Chernousova L."/>
        </authorList>
    </citation>
    <scope>NUCLEOTIDE SEQUENCE [LARGE SCALE GENOMIC DNA]</scope>
    <source>
        <strain evidence="2 3">CTRI 14-8773</strain>
    </source>
</reference>
<gene>
    <name evidence="2" type="ORF">AO501_12010</name>
</gene>
<accession>A0A0Q2QCF0</accession>
<dbReference type="AlphaFoldDB" id="A0A0Q2QCF0"/>
<dbReference type="Proteomes" id="UP000051677">
    <property type="component" value="Unassembled WGS sequence"/>
</dbReference>
<name>A0A0Q2QCF0_MYCGO</name>
<feature type="chain" id="PRO_5006195645" description="Serine/threonine protein kinase" evidence="1">
    <location>
        <begin position="29"/>
        <end position="174"/>
    </location>
</feature>
<dbReference type="STRING" id="1778.A9W97_08135"/>
<dbReference type="RefSeq" id="WP_055579705.1">
    <property type="nucleotide sequence ID" value="NZ_LKTM01000318.1"/>
</dbReference>
<feature type="signal peptide" evidence="1">
    <location>
        <begin position="1"/>
        <end position="28"/>
    </location>
</feature>
<evidence type="ECO:0000256" key="1">
    <source>
        <dbReference type="SAM" id="SignalP"/>
    </source>
</evidence>
<proteinExistence type="predicted"/>
<sequence length="174" mass="18287">MTRMRWAGGCSAALALALVAVAPGRADAEQFTAAEQQVIAMLPPGYSAASCSRADNAFAAGIASLDCTDDLHTDTPDYARFTLYDSLDALTADFYASVASMSVSSCPGANASPGTWNYGPHLTSPGGKVVCGIVEDQPVVAWTRDSQLLLATVNGWPDLGELYQWWQRYGAATG</sequence>
<evidence type="ECO:0000313" key="3">
    <source>
        <dbReference type="Proteomes" id="UP000051677"/>
    </source>
</evidence>
<protein>
    <recommendedName>
        <fullName evidence="4">Serine/threonine protein kinase</fullName>
    </recommendedName>
</protein>